<evidence type="ECO:0000256" key="5">
    <source>
        <dbReference type="ARBA" id="ARBA00023136"/>
    </source>
</evidence>
<evidence type="ECO:0000256" key="2">
    <source>
        <dbReference type="ARBA" id="ARBA00007168"/>
    </source>
</evidence>
<dbReference type="EMBL" id="CAJJDM010000014">
    <property type="protein sequence ID" value="CAD8051511.1"/>
    <property type="molecule type" value="Genomic_DNA"/>
</dbReference>
<reference evidence="9" key="1">
    <citation type="submission" date="2021-01" db="EMBL/GenBank/DDBJ databases">
        <authorList>
            <consortium name="Genoscope - CEA"/>
            <person name="William W."/>
        </authorList>
    </citation>
    <scope>NUCLEOTIDE SEQUENCE</scope>
</reference>
<feature type="transmembrane region" description="Helical" evidence="7">
    <location>
        <begin position="444"/>
        <end position="468"/>
    </location>
</feature>
<comment type="similarity">
    <text evidence="2 7">Belongs to the CTL (choline transporter-like) family.</text>
</comment>
<sequence length="649" mass="73550">MSHKEVENQPMHGSPPDQQLAEGPIENRQCRDFICLILFVGATVAFVVIISMGFNQGKPERLSYAYDPNGRACGHDDGVFNAPYIYLVAPLVGYLNRSVCVTKCPNWQEGGKQPTRLECVVNKVITNCSERYSYDGVTDIRDFDTNYLINSDNYANTPSVEKLFNYSTFIYNSTSVLDRLCIPAGDKYVEKIYGNMDDIASVQIFQQWVADIRLTYKIIFASVGIAFAIGLFYMLVMRYCAGTLTWTAIFLYFVCIVLFIIYLNDKANAYKTRAALNTAQGIADSDNQDLQTYYGLKGSMIGMCIIGGLSLLGLLCYFNRIRMAIAVIKTAALFVMEVPSVMLVPPVFSLLVMGYWGLWIISFFYIYSMGDVKGSSDTPLATVEWNDNIRYYLIYHLFYGLWSNALLQAFSQFILASSACLWFYQRSDGQLIHFYVLESVKRSIIYHFGSLIFGALLLAIVQFIRFWLEYINYQMKQFQGDPKQPMKCFIDCLRCYASCFERFVSFINKNAFIQIALTGDNFLTAAKNGFYLAWNNAGQFAVTSGIGSVFCTLCKLFIAFSTTFLCYMIITTSDAYKDQLNSPIVPTILFFIISYVIGDLFMSVYGMSIDAILQCSITELELIKANPGLLKKNRAPQPIQDFLEEHKKQ</sequence>
<dbReference type="AlphaFoldDB" id="A0A8S1K9U9"/>
<evidence type="ECO:0000256" key="7">
    <source>
        <dbReference type="RuleBase" id="RU368066"/>
    </source>
</evidence>
<dbReference type="InterPro" id="IPR007603">
    <property type="entry name" value="Choline_transptr-like"/>
</dbReference>
<evidence type="ECO:0000313" key="10">
    <source>
        <dbReference type="Proteomes" id="UP000688137"/>
    </source>
</evidence>
<evidence type="ECO:0000256" key="4">
    <source>
        <dbReference type="ARBA" id="ARBA00022989"/>
    </source>
</evidence>
<feature type="transmembrane region" description="Helical" evidence="7">
    <location>
        <begin position="300"/>
        <end position="318"/>
    </location>
</feature>
<comment type="subcellular location">
    <subcellularLocation>
        <location evidence="7">Cell membrane</location>
        <topology evidence="7">Multi-pass membrane protein</topology>
    </subcellularLocation>
    <subcellularLocation>
        <location evidence="1">Membrane</location>
        <topology evidence="1">Multi-pass membrane protein</topology>
    </subcellularLocation>
</comment>
<dbReference type="GO" id="GO:0005886">
    <property type="term" value="C:plasma membrane"/>
    <property type="evidence" value="ECO:0007669"/>
    <property type="project" value="UniProtKB-SubCell"/>
</dbReference>
<comment type="caution">
    <text evidence="9">The sequence shown here is derived from an EMBL/GenBank/DDBJ whole genome shotgun (WGS) entry which is preliminary data.</text>
</comment>
<feature type="transmembrane region" description="Helical" evidence="7">
    <location>
        <begin position="348"/>
        <end position="367"/>
    </location>
</feature>
<evidence type="ECO:0000256" key="8">
    <source>
        <dbReference type="SAM" id="MobiDB-lite"/>
    </source>
</evidence>
<proteinExistence type="inferred from homology"/>
<accession>A0A8S1K9U9</accession>
<dbReference type="GO" id="GO:0022857">
    <property type="term" value="F:transmembrane transporter activity"/>
    <property type="evidence" value="ECO:0007669"/>
    <property type="project" value="UniProtKB-UniRule"/>
</dbReference>
<feature type="transmembrane region" description="Helical" evidence="7">
    <location>
        <begin position="243"/>
        <end position="263"/>
    </location>
</feature>
<dbReference type="PANTHER" id="PTHR12385:SF14">
    <property type="entry name" value="CHOLINE TRANSPORTER-LIKE 2"/>
    <property type="match status" value="1"/>
</dbReference>
<feature type="transmembrane region" description="Helical" evidence="7">
    <location>
        <begin position="214"/>
        <end position="236"/>
    </location>
</feature>
<evidence type="ECO:0000256" key="3">
    <source>
        <dbReference type="ARBA" id="ARBA00022692"/>
    </source>
</evidence>
<dbReference type="Proteomes" id="UP000688137">
    <property type="component" value="Unassembled WGS sequence"/>
</dbReference>
<evidence type="ECO:0000313" key="9">
    <source>
        <dbReference type="EMBL" id="CAD8051511.1"/>
    </source>
</evidence>
<feature type="region of interest" description="Disordered" evidence="8">
    <location>
        <begin position="1"/>
        <end position="22"/>
    </location>
</feature>
<evidence type="ECO:0000256" key="1">
    <source>
        <dbReference type="ARBA" id="ARBA00004141"/>
    </source>
</evidence>
<dbReference type="Pfam" id="PF04515">
    <property type="entry name" value="Choline_transpo"/>
    <property type="match status" value="1"/>
</dbReference>
<keyword evidence="10" id="KW-1185">Reference proteome</keyword>
<keyword evidence="4 7" id="KW-1133">Transmembrane helix</keyword>
<keyword evidence="3 7" id="KW-0812">Transmembrane</keyword>
<dbReference type="PANTHER" id="PTHR12385">
    <property type="entry name" value="CHOLINE TRANSPORTER-LIKE (SLC FAMILY 44)"/>
    <property type="match status" value="1"/>
</dbReference>
<evidence type="ECO:0000256" key="6">
    <source>
        <dbReference type="ARBA" id="ARBA00023180"/>
    </source>
</evidence>
<feature type="transmembrane region" description="Helical" evidence="7">
    <location>
        <begin position="582"/>
        <end position="602"/>
    </location>
</feature>
<gene>
    <name evidence="9" type="ORF">PPRIM_AZ9-3.1.T0180133</name>
</gene>
<keyword evidence="6" id="KW-0325">Glycoprotein</keyword>
<keyword evidence="5 7" id="KW-0472">Membrane</keyword>
<name>A0A8S1K9U9_PARPR</name>
<feature type="transmembrane region" description="Helical" evidence="7">
    <location>
        <begin position="397"/>
        <end position="424"/>
    </location>
</feature>
<feature type="transmembrane region" description="Helical" evidence="7">
    <location>
        <begin position="33"/>
        <end position="54"/>
    </location>
</feature>
<dbReference type="OMA" id="SQRKCRD"/>
<protein>
    <recommendedName>
        <fullName evidence="7">Choline transporter-like protein</fullName>
    </recommendedName>
</protein>
<feature type="transmembrane region" description="Helical" evidence="7">
    <location>
        <begin position="549"/>
        <end position="570"/>
    </location>
</feature>
<organism evidence="9 10">
    <name type="scientific">Paramecium primaurelia</name>
    <dbReference type="NCBI Taxonomy" id="5886"/>
    <lineage>
        <taxon>Eukaryota</taxon>
        <taxon>Sar</taxon>
        <taxon>Alveolata</taxon>
        <taxon>Ciliophora</taxon>
        <taxon>Intramacronucleata</taxon>
        <taxon>Oligohymenophorea</taxon>
        <taxon>Peniculida</taxon>
        <taxon>Parameciidae</taxon>
        <taxon>Paramecium</taxon>
    </lineage>
</organism>
<comment type="function">
    <text evidence="7">Choline transporter.</text>
</comment>